<feature type="domain" description="Glycosyl transferase family 1" evidence="2">
    <location>
        <begin position="191"/>
        <end position="352"/>
    </location>
</feature>
<dbReference type="CDD" id="cd03801">
    <property type="entry name" value="GT4_PimA-like"/>
    <property type="match status" value="1"/>
</dbReference>
<organism evidence="3 4">
    <name type="scientific">Zunongwangia pacifica</name>
    <dbReference type="NCBI Taxonomy" id="2911062"/>
    <lineage>
        <taxon>Bacteria</taxon>
        <taxon>Pseudomonadati</taxon>
        <taxon>Bacteroidota</taxon>
        <taxon>Flavobacteriia</taxon>
        <taxon>Flavobacteriales</taxon>
        <taxon>Flavobacteriaceae</taxon>
        <taxon>Zunongwangia</taxon>
    </lineage>
</organism>
<dbReference type="AlphaFoldDB" id="A0A9X1ZZ95"/>
<name>A0A9X1ZZ95_9FLAO</name>
<keyword evidence="4" id="KW-1185">Reference proteome</keyword>
<evidence type="ECO:0000259" key="2">
    <source>
        <dbReference type="Pfam" id="PF00534"/>
    </source>
</evidence>
<evidence type="ECO:0000256" key="1">
    <source>
        <dbReference type="ARBA" id="ARBA00022679"/>
    </source>
</evidence>
<dbReference type="PANTHER" id="PTHR46401">
    <property type="entry name" value="GLYCOSYLTRANSFERASE WBBK-RELATED"/>
    <property type="match status" value="1"/>
</dbReference>
<dbReference type="Pfam" id="PF00534">
    <property type="entry name" value="Glycos_transf_1"/>
    <property type="match status" value="1"/>
</dbReference>
<gene>
    <name evidence="3" type="ORF">L1967_12750</name>
</gene>
<dbReference type="GO" id="GO:0016757">
    <property type="term" value="F:glycosyltransferase activity"/>
    <property type="evidence" value="ECO:0007669"/>
    <property type="project" value="InterPro"/>
</dbReference>
<dbReference type="Proteomes" id="UP001139521">
    <property type="component" value="Unassembled WGS sequence"/>
</dbReference>
<dbReference type="SUPFAM" id="SSF53756">
    <property type="entry name" value="UDP-Glycosyltransferase/glycogen phosphorylase"/>
    <property type="match status" value="1"/>
</dbReference>
<proteinExistence type="predicted"/>
<keyword evidence="1" id="KW-0808">Transferase</keyword>
<dbReference type="Gene3D" id="3.40.50.2000">
    <property type="entry name" value="Glycogen Phosphorylase B"/>
    <property type="match status" value="2"/>
</dbReference>
<dbReference type="EMBL" id="JAKHSK010000017">
    <property type="protein sequence ID" value="MCL6219161.1"/>
    <property type="molecule type" value="Genomic_DNA"/>
</dbReference>
<reference evidence="3" key="1">
    <citation type="submission" date="2022-01" db="EMBL/GenBank/DDBJ databases">
        <title>Genome sequencing of Zunongwangia sp. M21534 genome.</title>
        <authorList>
            <person name="Chen Y."/>
            <person name="Dong C."/>
            <person name="Shao Z."/>
        </authorList>
    </citation>
    <scope>NUCLEOTIDE SEQUENCE</scope>
    <source>
        <strain evidence="3">MCCC M21534</strain>
    </source>
</reference>
<evidence type="ECO:0000313" key="3">
    <source>
        <dbReference type="EMBL" id="MCL6219161.1"/>
    </source>
</evidence>
<sequence>MKFAVITHVIHKKINHKFLAYAPYVREMNIWFKYVDKVKVVAPLKQQTKSALVSAYKHSHLNFIEVQGFSLLSLKEKLLTIFKLPLLIFQISKAMIWADHIHLRCPGNMGLLGCFMQIFFPYKPKTIKYAGNWDPDSKQPWSYKLQKWIISNPFLSRNMKVLVYGEWSNSSKNIIHFFTASFSENEIESFNKDFSGQLYFLFVGSLVEGKQPLYAIRLVEKLRSEGKKVSLKLFGEGSLKLDLEKYIQENNLNDFIQICGGVSLEELKAEYKKSHFSILPSKSEGWPKAVAEAMFFGCIPIATKVSCVPWMLGNGDRGILLSGKLEQDLNNILEALDNTTRLKMMSSNAMKWSRNYTVEYFEKEIAKLL</sequence>
<protein>
    <submittedName>
        <fullName evidence="3">Glycosyltransferase</fullName>
    </submittedName>
</protein>
<evidence type="ECO:0000313" key="4">
    <source>
        <dbReference type="Proteomes" id="UP001139521"/>
    </source>
</evidence>
<dbReference type="InterPro" id="IPR001296">
    <property type="entry name" value="Glyco_trans_1"/>
</dbReference>
<dbReference type="PANTHER" id="PTHR46401:SF2">
    <property type="entry name" value="GLYCOSYLTRANSFERASE WBBK-RELATED"/>
    <property type="match status" value="1"/>
</dbReference>
<accession>A0A9X1ZZ95</accession>
<comment type="caution">
    <text evidence="3">The sequence shown here is derived from an EMBL/GenBank/DDBJ whole genome shotgun (WGS) entry which is preliminary data.</text>
</comment>
<dbReference type="RefSeq" id="WP_249601942.1">
    <property type="nucleotide sequence ID" value="NZ_JAKHSK010000017.1"/>
</dbReference>